<reference evidence="1 2" key="1">
    <citation type="submission" date="2018-04" db="EMBL/GenBank/DDBJ databases">
        <title>Genomic Encyclopedia of Type Strains, Phase IV (KMG-IV): sequencing the most valuable type-strain genomes for metagenomic binning, comparative biology and taxonomic classification.</title>
        <authorList>
            <person name="Goeker M."/>
        </authorList>
    </citation>
    <scope>NUCLEOTIDE SEQUENCE [LARGE SCALE GENOMIC DNA]</scope>
    <source>
        <strain evidence="1 2">DSM 10065</strain>
    </source>
</reference>
<sequence length="189" mass="21257">MASANLPFFTIGHSNRGIEEFIELLRGPHVERVIDVRKIPMSRANPQFNKNALPQTLASGQIAYEHVEALGGRRSTAHSVPGDTNGFWQNKSFHNYADYALSAEFQAGLEHLIERGRRQRCAIMCSEAVWWRCHRRLISDYLIARGETVVHIMGMHRLEPARLTQGALIRPDGNVVYPVSKAGPDSLDK</sequence>
<proteinExistence type="predicted"/>
<protein>
    <submittedName>
        <fullName evidence="1">Uncharacterized protein DUF488</fullName>
    </submittedName>
</protein>
<dbReference type="STRING" id="1231391.GCA_000308195_00451"/>
<name>A0A2U1CLN9_9BURK</name>
<dbReference type="PANTHER" id="PTHR39337:SF1">
    <property type="entry name" value="BLR5642 PROTEIN"/>
    <property type="match status" value="1"/>
</dbReference>
<dbReference type="InterPro" id="IPR007438">
    <property type="entry name" value="DUF488"/>
</dbReference>
<dbReference type="InterPro" id="IPR014519">
    <property type="entry name" value="UCP024492"/>
</dbReference>
<dbReference type="AlphaFoldDB" id="A0A2U1CLN9"/>
<comment type="caution">
    <text evidence="1">The sequence shown here is derived from an EMBL/GenBank/DDBJ whole genome shotgun (WGS) entry which is preliminary data.</text>
</comment>
<evidence type="ECO:0000313" key="1">
    <source>
        <dbReference type="EMBL" id="PVY61901.1"/>
    </source>
</evidence>
<dbReference type="RefSeq" id="WP_116518858.1">
    <property type="nucleotide sequence ID" value="NZ_JACCEX010000003.1"/>
</dbReference>
<dbReference type="PANTHER" id="PTHR39337">
    <property type="entry name" value="BLR5642 PROTEIN"/>
    <property type="match status" value="1"/>
</dbReference>
<organism evidence="1 2">
    <name type="scientific">Pusillimonas noertemannii</name>
    <dbReference type="NCBI Taxonomy" id="305977"/>
    <lineage>
        <taxon>Bacteria</taxon>
        <taxon>Pseudomonadati</taxon>
        <taxon>Pseudomonadota</taxon>
        <taxon>Betaproteobacteria</taxon>
        <taxon>Burkholderiales</taxon>
        <taxon>Alcaligenaceae</taxon>
        <taxon>Pusillimonas</taxon>
    </lineage>
</organism>
<dbReference type="OrthoDB" id="9789109at2"/>
<dbReference type="Proteomes" id="UP000246145">
    <property type="component" value="Unassembled WGS sequence"/>
</dbReference>
<dbReference type="Pfam" id="PF04343">
    <property type="entry name" value="DUF488"/>
    <property type="match status" value="1"/>
</dbReference>
<dbReference type="PIRSF" id="PIRSF024492">
    <property type="entry name" value="UCP024492"/>
    <property type="match status" value="1"/>
</dbReference>
<accession>A0A2U1CLN9</accession>
<dbReference type="EMBL" id="QEKO01000003">
    <property type="protein sequence ID" value="PVY61901.1"/>
    <property type="molecule type" value="Genomic_DNA"/>
</dbReference>
<keyword evidence="2" id="KW-1185">Reference proteome</keyword>
<gene>
    <name evidence="1" type="ORF">C7440_2635</name>
</gene>
<evidence type="ECO:0000313" key="2">
    <source>
        <dbReference type="Proteomes" id="UP000246145"/>
    </source>
</evidence>